<evidence type="ECO:0000313" key="8">
    <source>
        <dbReference type="Proteomes" id="UP000500801"/>
    </source>
</evidence>
<keyword evidence="3 6" id="KW-0012">Acyltransferase</keyword>
<keyword evidence="2" id="KW-0808">Transferase</keyword>
<sequence>MSESSLSMNRSSRLNWCWRLVMTGCCFGLFSLGGLLLSTVWFNVLLLIQRDEAKRRTWARHSIAFSFRCFLRSARVLGVLDYHIDDIETLRRDSGCLVVANHPTLIDYVLLASVMPDVDCLVKAELRQNIFFRGVIRAADYLVNSQSETLLPHCQQRIDRGDVIMIFPEGTRTRYQQPVVLQRGAANIAVRCGCDLRIVHILCSQQTLGKQSRWYHIPPEKPCFTIRVRERISSQTFITGEDELPLAARRLNRFLQQSLTL</sequence>
<evidence type="ECO:0000259" key="5">
    <source>
        <dbReference type="SMART" id="SM00563"/>
    </source>
</evidence>
<proteinExistence type="predicted"/>
<reference evidence="7 9" key="2">
    <citation type="submission" date="2019-06" db="EMBL/GenBank/DDBJ databases">
        <title>Complete genome of Dickeya zeae PL65.</title>
        <authorList>
            <person name="Boluk G."/>
            <person name="Arif M."/>
        </authorList>
    </citation>
    <scope>NUCLEOTIDE SEQUENCE [LARGE SCALE GENOMIC DNA]</scope>
    <source>
        <strain evidence="7 9">PL65</strain>
    </source>
</reference>
<reference evidence="6 8" key="1">
    <citation type="submission" date="2018-11" db="EMBL/GenBank/DDBJ databases">
        <title>Complete genome sequence of Dickeya zeae strain CE1 infecting Canna edulis Ker-Gawl. in China.</title>
        <authorList>
            <person name="Zhang J."/>
            <person name="Lin B."/>
            <person name="Shen H."/>
            <person name="Jiang S."/>
            <person name="Pu X."/>
            <person name="Sun D."/>
        </authorList>
    </citation>
    <scope>NUCLEOTIDE SEQUENCE [LARGE SCALE GENOMIC DNA]</scope>
    <source>
        <strain evidence="6 8">CE1</strain>
    </source>
</reference>
<dbReference type="AlphaFoldDB" id="A0AAE7D0H8"/>
<dbReference type="PANTHER" id="PTHR10434">
    <property type="entry name" value="1-ACYL-SN-GLYCEROL-3-PHOSPHATE ACYLTRANSFERASE"/>
    <property type="match status" value="1"/>
</dbReference>
<accession>A0AAE7D0H8</accession>
<dbReference type="Proteomes" id="UP000500801">
    <property type="component" value="Chromosome"/>
</dbReference>
<dbReference type="RefSeq" id="WP_168363951.1">
    <property type="nucleotide sequence ID" value="NZ_CP033622.1"/>
</dbReference>
<dbReference type="InterPro" id="IPR002123">
    <property type="entry name" value="Plipid/glycerol_acylTrfase"/>
</dbReference>
<evidence type="ECO:0000256" key="1">
    <source>
        <dbReference type="ARBA" id="ARBA00005189"/>
    </source>
</evidence>
<keyword evidence="4" id="KW-0812">Transmembrane</keyword>
<evidence type="ECO:0000256" key="3">
    <source>
        <dbReference type="ARBA" id="ARBA00023315"/>
    </source>
</evidence>
<dbReference type="EMBL" id="CP033622">
    <property type="protein sequence ID" value="QIZ53091.1"/>
    <property type="molecule type" value="Genomic_DNA"/>
</dbReference>
<evidence type="ECO:0000256" key="2">
    <source>
        <dbReference type="ARBA" id="ARBA00022679"/>
    </source>
</evidence>
<dbReference type="SMART" id="SM00563">
    <property type="entry name" value="PlsC"/>
    <property type="match status" value="1"/>
</dbReference>
<feature type="transmembrane region" description="Helical" evidence="4">
    <location>
        <begin position="20"/>
        <end position="48"/>
    </location>
</feature>
<evidence type="ECO:0000313" key="6">
    <source>
        <dbReference type="EMBL" id="QIZ53091.1"/>
    </source>
</evidence>
<gene>
    <name evidence="6" type="ORF">DWG24_21245</name>
    <name evidence="7" type="ORF">FGI21_14550</name>
</gene>
<comment type="pathway">
    <text evidence="1">Lipid metabolism.</text>
</comment>
<feature type="domain" description="Phospholipid/glycerol acyltransferase" evidence="5">
    <location>
        <begin position="96"/>
        <end position="206"/>
    </location>
</feature>
<keyword evidence="4" id="KW-1133">Transmembrane helix</keyword>
<dbReference type="PANTHER" id="PTHR10434:SF66">
    <property type="entry name" value="PHOSPHOLIPID_GLYCEROL ACYLTRANSFERASE DOMAIN-CONTAINING PROTEIN"/>
    <property type="match status" value="1"/>
</dbReference>
<dbReference type="CDD" id="cd07989">
    <property type="entry name" value="LPLAT_AGPAT-like"/>
    <property type="match status" value="1"/>
</dbReference>
<dbReference type="Proteomes" id="UP000824976">
    <property type="component" value="Chromosome"/>
</dbReference>
<dbReference type="SUPFAM" id="SSF69593">
    <property type="entry name" value="Glycerol-3-phosphate (1)-acyltransferase"/>
    <property type="match status" value="1"/>
</dbReference>
<protein>
    <submittedName>
        <fullName evidence="6">1-acyl-sn-glycerol-3-phosphate acyltransferase</fullName>
    </submittedName>
</protein>
<dbReference type="GO" id="GO:0006654">
    <property type="term" value="P:phosphatidic acid biosynthetic process"/>
    <property type="evidence" value="ECO:0007669"/>
    <property type="project" value="TreeGrafter"/>
</dbReference>
<evidence type="ECO:0000256" key="4">
    <source>
        <dbReference type="SAM" id="Phobius"/>
    </source>
</evidence>
<name>A0AAE7D0H8_9GAMM</name>
<keyword evidence="4" id="KW-0472">Membrane</keyword>
<keyword evidence="9" id="KW-1185">Reference proteome</keyword>
<dbReference type="GO" id="GO:0003841">
    <property type="term" value="F:1-acylglycerol-3-phosphate O-acyltransferase activity"/>
    <property type="evidence" value="ECO:0007669"/>
    <property type="project" value="TreeGrafter"/>
</dbReference>
<dbReference type="Pfam" id="PF01553">
    <property type="entry name" value="Acyltransferase"/>
    <property type="match status" value="1"/>
</dbReference>
<dbReference type="EMBL" id="CP040817">
    <property type="protein sequence ID" value="QYM92992.1"/>
    <property type="molecule type" value="Genomic_DNA"/>
</dbReference>
<evidence type="ECO:0000313" key="7">
    <source>
        <dbReference type="EMBL" id="QYM92992.1"/>
    </source>
</evidence>
<organism evidence="6 8">
    <name type="scientific">Dickeya zeae</name>
    <dbReference type="NCBI Taxonomy" id="204042"/>
    <lineage>
        <taxon>Bacteria</taxon>
        <taxon>Pseudomonadati</taxon>
        <taxon>Pseudomonadota</taxon>
        <taxon>Gammaproteobacteria</taxon>
        <taxon>Enterobacterales</taxon>
        <taxon>Pectobacteriaceae</taxon>
        <taxon>Dickeya</taxon>
    </lineage>
</organism>
<evidence type="ECO:0000313" key="9">
    <source>
        <dbReference type="Proteomes" id="UP000824976"/>
    </source>
</evidence>